<organism evidence="1">
    <name type="scientific">Picea glauca</name>
    <name type="common">White spruce</name>
    <name type="synonym">Pinus glauca</name>
    <dbReference type="NCBI Taxonomy" id="3330"/>
    <lineage>
        <taxon>Eukaryota</taxon>
        <taxon>Viridiplantae</taxon>
        <taxon>Streptophyta</taxon>
        <taxon>Embryophyta</taxon>
        <taxon>Tracheophyta</taxon>
        <taxon>Spermatophyta</taxon>
        <taxon>Pinopsida</taxon>
        <taxon>Pinidae</taxon>
        <taxon>Conifers I</taxon>
        <taxon>Pinales</taxon>
        <taxon>Pinaceae</taxon>
        <taxon>Picea</taxon>
    </lineage>
</organism>
<reference evidence="1" key="1">
    <citation type="journal article" date="2015" name="Genome Biol. Evol.">
        <title>Organellar Genomes of White Spruce (Picea glauca): Assembly and Annotation.</title>
        <authorList>
            <person name="Jackman S.D."/>
            <person name="Warren R.L."/>
            <person name="Gibb E.A."/>
            <person name="Vandervalk B.P."/>
            <person name="Mohamadi H."/>
            <person name="Chu J."/>
            <person name="Raymond A."/>
            <person name="Pleasance S."/>
            <person name="Coope R."/>
            <person name="Wildung M.R."/>
            <person name="Ritland C.E."/>
            <person name="Bousquet J."/>
            <person name="Jones S.J."/>
            <person name="Bohlmann J."/>
            <person name="Birol I."/>
        </authorList>
    </citation>
    <scope>NUCLEOTIDE SEQUENCE [LARGE SCALE GENOMIC DNA]</scope>
    <source>
        <tissue evidence="1">Flushing bud</tissue>
    </source>
</reference>
<geneLocation type="mitochondrion" evidence="1"/>
<evidence type="ECO:0000313" key="1">
    <source>
        <dbReference type="EMBL" id="KUM47608.1"/>
    </source>
</evidence>
<protein>
    <submittedName>
        <fullName evidence="1">Uncharacterized protein</fullName>
    </submittedName>
</protein>
<dbReference type="EMBL" id="LKAM01000007">
    <property type="protein sequence ID" value="KUM47608.1"/>
    <property type="molecule type" value="Genomic_DNA"/>
</dbReference>
<accession>A0A101LYM1</accession>
<gene>
    <name evidence="1" type="ORF">ABT39_MTgene5794</name>
</gene>
<keyword evidence="1" id="KW-0496">Mitochondrion</keyword>
<proteinExistence type="predicted"/>
<name>A0A101LYM1_PICGL</name>
<sequence length="63" mass="7102">MLSALGIIKHPTQCSLQVSYNSFSNSLVTFSRIFHISIYCANCITYIRSSNGQINQLTYKILV</sequence>
<dbReference type="AlphaFoldDB" id="A0A101LYM1"/>
<comment type="caution">
    <text evidence="1">The sequence shown here is derived from an EMBL/GenBank/DDBJ whole genome shotgun (WGS) entry which is preliminary data.</text>
</comment>